<dbReference type="PROSITE" id="PS00463">
    <property type="entry name" value="ZN2_CY6_FUNGAL_1"/>
    <property type="match status" value="1"/>
</dbReference>
<dbReference type="PANTHER" id="PTHR36206">
    <property type="entry name" value="ASPERCRYPTIN BIOSYNTHESIS CLUSTER-SPECIFIC TRANSCRIPTION REGULATOR ATNN-RELATED"/>
    <property type="match status" value="1"/>
</dbReference>
<evidence type="ECO:0000256" key="6">
    <source>
        <dbReference type="ARBA" id="ARBA00023242"/>
    </source>
</evidence>
<keyword evidence="2" id="KW-0862">Zinc</keyword>
<gene>
    <name evidence="8" type="ORF">E4U42_002544</name>
</gene>
<dbReference type="InterPro" id="IPR001138">
    <property type="entry name" value="Zn2Cys6_DnaBD"/>
</dbReference>
<keyword evidence="1" id="KW-0479">Metal-binding</keyword>
<evidence type="ECO:0000256" key="1">
    <source>
        <dbReference type="ARBA" id="ARBA00022723"/>
    </source>
</evidence>
<dbReference type="OrthoDB" id="2593732at2759"/>
<evidence type="ECO:0000256" key="4">
    <source>
        <dbReference type="ARBA" id="ARBA00023125"/>
    </source>
</evidence>
<evidence type="ECO:0000256" key="3">
    <source>
        <dbReference type="ARBA" id="ARBA00023015"/>
    </source>
</evidence>
<dbReference type="GO" id="GO:0003677">
    <property type="term" value="F:DNA binding"/>
    <property type="evidence" value="ECO:0007669"/>
    <property type="project" value="UniProtKB-KW"/>
</dbReference>
<evidence type="ECO:0000256" key="2">
    <source>
        <dbReference type="ARBA" id="ARBA00022833"/>
    </source>
</evidence>
<dbReference type="GO" id="GO:0000981">
    <property type="term" value="F:DNA-binding transcription factor activity, RNA polymerase II-specific"/>
    <property type="evidence" value="ECO:0007669"/>
    <property type="project" value="InterPro"/>
</dbReference>
<keyword evidence="5" id="KW-0804">Transcription</keyword>
<dbReference type="Pfam" id="PF00172">
    <property type="entry name" value="Zn_clus"/>
    <property type="match status" value="1"/>
</dbReference>
<keyword evidence="6" id="KW-0539">Nucleus</keyword>
<evidence type="ECO:0000313" key="8">
    <source>
        <dbReference type="EMBL" id="KAG5927133.1"/>
    </source>
</evidence>
<dbReference type="CDD" id="cd00067">
    <property type="entry name" value="GAL4"/>
    <property type="match status" value="1"/>
</dbReference>
<evidence type="ECO:0000259" key="7">
    <source>
        <dbReference type="PROSITE" id="PS50048"/>
    </source>
</evidence>
<keyword evidence="9" id="KW-1185">Reference proteome</keyword>
<dbReference type="SUPFAM" id="SSF57701">
    <property type="entry name" value="Zn2/Cys6 DNA-binding domain"/>
    <property type="match status" value="1"/>
</dbReference>
<dbReference type="EMBL" id="SRPY01000204">
    <property type="protein sequence ID" value="KAG5927133.1"/>
    <property type="molecule type" value="Genomic_DNA"/>
</dbReference>
<comment type="caution">
    <text evidence="8">The sequence shown here is derived from an EMBL/GenBank/DDBJ whole genome shotgun (WGS) entry which is preliminary data.</text>
</comment>
<evidence type="ECO:0000256" key="5">
    <source>
        <dbReference type="ARBA" id="ARBA00023163"/>
    </source>
</evidence>
<dbReference type="AlphaFoldDB" id="A0A8K0NJG3"/>
<protein>
    <recommendedName>
        <fullName evidence="7">Zn(2)-C6 fungal-type domain-containing protein</fullName>
    </recommendedName>
</protein>
<dbReference type="Proteomes" id="UP000811619">
    <property type="component" value="Unassembled WGS sequence"/>
</dbReference>
<dbReference type="InterPro" id="IPR052360">
    <property type="entry name" value="Transcr_Regulatory_Proteins"/>
</dbReference>
<keyword evidence="4" id="KW-0238">DNA-binding</keyword>
<evidence type="ECO:0000313" key="9">
    <source>
        <dbReference type="Proteomes" id="UP000811619"/>
    </source>
</evidence>
<name>A0A8K0NJG3_9HYPO</name>
<dbReference type="Gene3D" id="4.10.240.10">
    <property type="entry name" value="Zn(2)-C6 fungal-type DNA-binding domain"/>
    <property type="match status" value="1"/>
</dbReference>
<organism evidence="8 9">
    <name type="scientific">Claviceps africana</name>
    <dbReference type="NCBI Taxonomy" id="83212"/>
    <lineage>
        <taxon>Eukaryota</taxon>
        <taxon>Fungi</taxon>
        <taxon>Dikarya</taxon>
        <taxon>Ascomycota</taxon>
        <taxon>Pezizomycotina</taxon>
        <taxon>Sordariomycetes</taxon>
        <taxon>Hypocreomycetidae</taxon>
        <taxon>Hypocreales</taxon>
        <taxon>Clavicipitaceae</taxon>
        <taxon>Claviceps</taxon>
    </lineage>
</organism>
<feature type="domain" description="Zn(2)-C6 fungal-type" evidence="7">
    <location>
        <begin position="29"/>
        <end position="57"/>
    </location>
</feature>
<sequence length="510" mass="58188">MAPAATSKAKAKAKAKARLRAFAPKVRTGCVTCKKRRKKCDEEKPTCRRCRDEDYVCDGYPQALAVEQQREPKSCFLLGHGHHAHTSPAPSRQKLPGNAFEHYFQHHFFTFTIHDMMDLPKATTFWTTTLVTLQQHNSYIQPAITALGAAHWLFLADVNKANQLQKFVVDQYNKAIASLIPSMERGRHSDMEPILACCLVFVCLESLRGNQSQAIRHLEAGSRLFSEHLQSRNSAPALQWLAAMFQSLGNQAALFAERQILRDLTLFLPAPESDSSKAFAHLDEANEALDRLDSSFNRICWNCPVNYEDLVRCPDHCGCDNCLEWKAFEDQVATFSMQFQPLVRRIEAKGDLGQRQRLVRLQLVEKAWQIIVDDSENCDAYFKPQHSDELLDLIERNLKLAARRPTFSLSADIIPAIIDVYDYSPSAERRRKAINLLRSYQLREVVFTSQQVADFLEDHFSKLCLGKTKQEYPNEDSSASKDIITLEHLPHTPSLRSQMWEFSSAMTTYF</sequence>
<keyword evidence="3" id="KW-0805">Transcription regulation</keyword>
<dbReference type="Pfam" id="PF11951">
    <property type="entry name" value="Fungal_trans_2"/>
    <property type="match status" value="1"/>
</dbReference>
<reference evidence="8" key="1">
    <citation type="journal article" date="2020" name="bioRxiv">
        <title>Whole genome comparisons of ergot fungi reveals the divergence and evolution of species within the genus Claviceps are the result of varying mechanisms driving genome evolution and host range expansion.</title>
        <authorList>
            <person name="Wyka S.A."/>
            <person name="Mondo S.J."/>
            <person name="Liu M."/>
            <person name="Dettman J."/>
            <person name="Nalam V."/>
            <person name="Broders K.D."/>
        </authorList>
    </citation>
    <scope>NUCLEOTIDE SEQUENCE</scope>
    <source>
        <strain evidence="8">CCC 489</strain>
    </source>
</reference>
<dbReference type="PANTHER" id="PTHR36206:SF12">
    <property type="entry name" value="ASPERCRYPTIN BIOSYNTHESIS CLUSTER-SPECIFIC TRANSCRIPTION REGULATOR ATNN-RELATED"/>
    <property type="match status" value="1"/>
</dbReference>
<dbReference type="PROSITE" id="PS50048">
    <property type="entry name" value="ZN2_CY6_FUNGAL_2"/>
    <property type="match status" value="1"/>
</dbReference>
<dbReference type="InterPro" id="IPR036864">
    <property type="entry name" value="Zn2-C6_fun-type_DNA-bd_sf"/>
</dbReference>
<dbReference type="InterPro" id="IPR021858">
    <property type="entry name" value="Fun_TF"/>
</dbReference>
<dbReference type="SMART" id="SM00066">
    <property type="entry name" value="GAL4"/>
    <property type="match status" value="1"/>
</dbReference>
<proteinExistence type="predicted"/>
<dbReference type="GO" id="GO:0008270">
    <property type="term" value="F:zinc ion binding"/>
    <property type="evidence" value="ECO:0007669"/>
    <property type="project" value="InterPro"/>
</dbReference>
<accession>A0A8K0NJG3</accession>